<dbReference type="PROSITE" id="PS50126">
    <property type="entry name" value="S1"/>
    <property type="match status" value="1"/>
</dbReference>
<dbReference type="GO" id="GO:0003723">
    <property type="term" value="F:RNA binding"/>
    <property type="evidence" value="ECO:0007669"/>
    <property type="project" value="UniProtKB-UniRule"/>
</dbReference>
<feature type="compositionally biased region" description="Basic and acidic residues" evidence="9">
    <location>
        <begin position="716"/>
        <end position="762"/>
    </location>
</feature>
<dbReference type="InterPro" id="IPR001900">
    <property type="entry name" value="RNase_II/R"/>
</dbReference>
<dbReference type="Pfam" id="PF00575">
    <property type="entry name" value="S1"/>
    <property type="match status" value="1"/>
</dbReference>
<dbReference type="NCBIfam" id="TIGR02063">
    <property type="entry name" value="RNase_R"/>
    <property type="match status" value="1"/>
</dbReference>
<dbReference type="AlphaFoldDB" id="A0A5R8KHQ5"/>
<dbReference type="InterPro" id="IPR003029">
    <property type="entry name" value="S1_domain"/>
</dbReference>
<comment type="subcellular location">
    <subcellularLocation>
        <location evidence="2 8">Cytoplasm</location>
    </subcellularLocation>
</comment>
<keyword evidence="6 8" id="KW-0269">Exonuclease</keyword>
<evidence type="ECO:0000256" key="4">
    <source>
        <dbReference type="ARBA" id="ARBA00022722"/>
    </source>
</evidence>
<dbReference type="PROSITE" id="PS01175">
    <property type="entry name" value="RIBONUCLEASE_II"/>
    <property type="match status" value="1"/>
</dbReference>
<feature type="domain" description="S1 motif" evidence="10">
    <location>
        <begin position="620"/>
        <end position="701"/>
    </location>
</feature>
<dbReference type="CDD" id="cd04471">
    <property type="entry name" value="S1_RNase_R"/>
    <property type="match status" value="1"/>
</dbReference>
<dbReference type="SUPFAM" id="SSF50249">
    <property type="entry name" value="Nucleic acid-binding proteins"/>
    <property type="match status" value="3"/>
</dbReference>
<dbReference type="SMART" id="SM00316">
    <property type="entry name" value="S1"/>
    <property type="match status" value="1"/>
</dbReference>
<dbReference type="Pfam" id="PF17876">
    <property type="entry name" value="CSD2"/>
    <property type="match status" value="1"/>
</dbReference>
<accession>A0A5R8KHQ5</accession>
<keyword evidence="7 8" id="KW-0694">RNA-binding</keyword>
<dbReference type="GO" id="GO:0005829">
    <property type="term" value="C:cytosol"/>
    <property type="evidence" value="ECO:0007669"/>
    <property type="project" value="TreeGrafter"/>
</dbReference>
<comment type="function">
    <text evidence="8">3'-5' exoribonuclease that releases 5'-nucleoside monophosphates and is involved in maturation of structured RNAs.</text>
</comment>
<dbReference type="InterPro" id="IPR011805">
    <property type="entry name" value="RNase_R"/>
</dbReference>
<evidence type="ECO:0000256" key="1">
    <source>
        <dbReference type="ARBA" id="ARBA00001849"/>
    </source>
</evidence>
<dbReference type="GO" id="GO:0006402">
    <property type="term" value="P:mRNA catabolic process"/>
    <property type="evidence" value="ECO:0007669"/>
    <property type="project" value="TreeGrafter"/>
</dbReference>
<evidence type="ECO:0000259" key="10">
    <source>
        <dbReference type="PROSITE" id="PS50126"/>
    </source>
</evidence>
<dbReference type="Proteomes" id="UP000306196">
    <property type="component" value="Unassembled WGS sequence"/>
</dbReference>
<evidence type="ECO:0000256" key="6">
    <source>
        <dbReference type="ARBA" id="ARBA00022839"/>
    </source>
</evidence>
<dbReference type="Gene3D" id="2.40.50.140">
    <property type="entry name" value="Nucleic acid-binding proteins"/>
    <property type="match status" value="2"/>
</dbReference>
<dbReference type="EMBL" id="VAUV01000003">
    <property type="protein sequence ID" value="TLD71853.1"/>
    <property type="molecule type" value="Genomic_DNA"/>
</dbReference>
<proteinExistence type="inferred from homology"/>
<dbReference type="PANTHER" id="PTHR23355">
    <property type="entry name" value="RIBONUCLEASE"/>
    <property type="match status" value="1"/>
</dbReference>
<evidence type="ECO:0000256" key="5">
    <source>
        <dbReference type="ARBA" id="ARBA00022801"/>
    </source>
</evidence>
<name>A0A5R8KHQ5_9BACT</name>
<evidence type="ECO:0000313" key="11">
    <source>
        <dbReference type="EMBL" id="TLD71853.1"/>
    </source>
</evidence>
<dbReference type="InterPro" id="IPR004476">
    <property type="entry name" value="RNase_II/RNase_R"/>
</dbReference>
<sequence length="826" mass="91792">MHKQIINLLGRKDYTPSNVPEILAQVGLKPGQQQALQEVLKEMEREGKIIRTKGNRYIMADAADLISGVLQINRAGKGFLQPDEAGMKEIVVPENATGTALHGDRVLVRKEVRLKGLRQTTEEDERGTVVRILERNRSQLVGTLQKSKQFLFVIPDDPRIQQNIMVPPPKDVGRPANIGDKVVVELLAWESRNTNPEGEIIEVLGAPDEEGVDMLGVIRNYNLPLHFPKPVLDEANTIAKSRADNQPAEDERDGRVDCRKHQVITIDPDDAKDFDDAICVRRVSRDMWKLWVHIADVSHYVKPGSALDVEASKRGNSTYLVDRVIPMLPEALSNELCSLKPGLDRLTKCVEFDLSNKGEVLKTRFYPAVIHSKRRYTYKEALAIIEKPATDDLERMVHDANHLAQMIRKARFKAGSLDLDFPENKIRLDEQGKVLRIERMENDVSHQLIEEFMLLANEEVAGRLMKLRLPAVYRVHESPKPQRLQAYRDDVLGHKVACGDLSLRPEIQKLFERLQGLAIGQALKIGFLKSLMRARYAVEPLGHYGLNKAKYAHFTSPIRRYADLVVHRALFDKEPGTVASLKKISDHISATERNSADAERDSKDVKMYAYLKAQIKAEKRDVYEALVTDVRNFGFFVDVPALGMSGLVHLSSIQDDFYEFDPTRGNLTGRHTRKVIKLGDDIKVQVCRVDDFKKMVDFQLAGTDGGSGPAKKRGRRGDDRDRDRDEPGGGGGRGRESQGGRNGRKPEARGGGGGEKKFEKLKGRGRGKSSSSSSGGGASATTKSGGGSGGKPAEGKSGDKKPGFSRKRGSGPKGPTTGGAQRERRD</sequence>
<comment type="catalytic activity">
    <reaction evidence="1 8">
        <text>Exonucleolytic cleavage in the 3'- to 5'-direction to yield nucleoside 5'-phosphates.</text>
        <dbReference type="EC" id="3.1.13.1"/>
    </reaction>
</comment>
<dbReference type="RefSeq" id="WP_138084857.1">
    <property type="nucleotide sequence ID" value="NZ_VAUV01000003.1"/>
</dbReference>
<dbReference type="SMART" id="SM00955">
    <property type="entry name" value="RNB"/>
    <property type="match status" value="1"/>
</dbReference>
<dbReference type="InterPro" id="IPR013223">
    <property type="entry name" value="RNase_B_OB_dom"/>
</dbReference>
<dbReference type="PANTHER" id="PTHR23355:SF9">
    <property type="entry name" value="DIS3-LIKE EXONUCLEASE 2"/>
    <property type="match status" value="1"/>
</dbReference>
<keyword evidence="12" id="KW-1185">Reference proteome</keyword>
<organism evidence="11 12">
    <name type="scientific">Phragmitibacter flavus</name>
    <dbReference type="NCBI Taxonomy" id="2576071"/>
    <lineage>
        <taxon>Bacteria</taxon>
        <taxon>Pseudomonadati</taxon>
        <taxon>Verrucomicrobiota</taxon>
        <taxon>Verrucomicrobiia</taxon>
        <taxon>Verrucomicrobiales</taxon>
        <taxon>Verrucomicrobiaceae</taxon>
        <taxon>Phragmitibacter</taxon>
    </lineage>
</organism>
<dbReference type="InterPro" id="IPR040476">
    <property type="entry name" value="CSD2"/>
</dbReference>
<comment type="caution">
    <text evidence="11">The sequence shown here is derived from an EMBL/GenBank/DDBJ whole genome shotgun (WGS) entry which is preliminary data.</text>
</comment>
<evidence type="ECO:0000256" key="8">
    <source>
        <dbReference type="HAMAP-Rule" id="MF_01895"/>
    </source>
</evidence>
<evidence type="ECO:0000256" key="9">
    <source>
        <dbReference type="SAM" id="MobiDB-lite"/>
    </source>
</evidence>
<protein>
    <recommendedName>
        <fullName evidence="8">Ribonuclease R</fullName>
        <shortName evidence="8">RNase R</shortName>
        <ecNumber evidence="8">3.1.13.1</ecNumber>
    </recommendedName>
</protein>
<keyword evidence="5 8" id="KW-0378">Hydrolase</keyword>
<feature type="compositionally biased region" description="Gly residues" evidence="9">
    <location>
        <begin position="774"/>
        <end position="792"/>
    </location>
</feature>
<dbReference type="Pfam" id="PF00773">
    <property type="entry name" value="RNB"/>
    <property type="match status" value="1"/>
</dbReference>
<evidence type="ECO:0000256" key="2">
    <source>
        <dbReference type="ARBA" id="ARBA00004496"/>
    </source>
</evidence>
<dbReference type="GO" id="GO:0008859">
    <property type="term" value="F:exoribonuclease II activity"/>
    <property type="evidence" value="ECO:0007669"/>
    <property type="project" value="UniProtKB-UniRule"/>
</dbReference>
<dbReference type="InterPro" id="IPR050180">
    <property type="entry name" value="RNR_Ribonuclease"/>
</dbReference>
<dbReference type="EC" id="3.1.13.1" evidence="8"/>
<keyword evidence="4 8" id="KW-0540">Nuclease</keyword>
<feature type="region of interest" description="Disordered" evidence="9">
    <location>
        <begin position="699"/>
        <end position="826"/>
    </location>
</feature>
<keyword evidence="3 8" id="KW-0963">Cytoplasm</keyword>
<gene>
    <name evidence="8 11" type="primary">rnr</name>
    <name evidence="11" type="ORF">FEM03_03765</name>
</gene>
<evidence type="ECO:0000313" key="12">
    <source>
        <dbReference type="Proteomes" id="UP000306196"/>
    </source>
</evidence>
<dbReference type="InterPro" id="IPR012340">
    <property type="entry name" value="NA-bd_OB-fold"/>
</dbReference>
<dbReference type="InterPro" id="IPR022966">
    <property type="entry name" value="RNase_II/R_CS"/>
</dbReference>
<dbReference type="NCBIfam" id="TIGR00358">
    <property type="entry name" value="3_prime_RNase"/>
    <property type="match status" value="1"/>
</dbReference>
<reference evidence="11 12" key="1">
    <citation type="submission" date="2019-05" db="EMBL/GenBank/DDBJ databases">
        <title>Verrucobacter flavum gen. nov., sp. nov. a new member of the family Verrucomicrobiaceae.</title>
        <authorList>
            <person name="Szuroczki S."/>
            <person name="Abbaszade G."/>
            <person name="Szabo A."/>
            <person name="Felfoldi T."/>
            <person name="Schumann P."/>
            <person name="Boka K."/>
            <person name="Keki Z."/>
            <person name="Toumi M."/>
            <person name="Toth E."/>
        </authorList>
    </citation>
    <scope>NUCLEOTIDE SEQUENCE [LARGE SCALE GENOMIC DNA]</scope>
    <source>
        <strain evidence="11 12">MG-N-17</strain>
    </source>
</reference>
<dbReference type="OrthoDB" id="9764149at2"/>
<evidence type="ECO:0000256" key="7">
    <source>
        <dbReference type="ARBA" id="ARBA00022884"/>
    </source>
</evidence>
<dbReference type="Pfam" id="PF08206">
    <property type="entry name" value="OB_RNB"/>
    <property type="match status" value="1"/>
</dbReference>
<feature type="compositionally biased region" description="Basic and acidic residues" evidence="9">
    <location>
        <begin position="793"/>
        <end position="802"/>
    </location>
</feature>
<dbReference type="HAMAP" id="MF_01895">
    <property type="entry name" value="RNase_R"/>
    <property type="match status" value="1"/>
</dbReference>
<comment type="similarity">
    <text evidence="8">Belongs to the RNR ribonuclease family. RNase R subfamily.</text>
</comment>
<evidence type="ECO:0000256" key="3">
    <source>
        <dbReference type="ARBA" id="ARBA00022490"/>
    </source>
</evidence>